<dbReference type="InterPro" id="IPR020846">
    <property type="entry name" value="MFS_dom"/>
</dbReference>
<gene>
    <name evidence="5" type="ORF">PISL3812_06114</name>
</gene>
<evidence type="ECO:0000259" key="4">
    <source>
        <dbReference type="PROSITE" id="PS50850"/>
    </source>
</evidence>
<feature type="domain" description="Major facilitator superfamily (MFS) profile" evidence="4">
    <location>
        <begin position="55"/>
        <end position="450"/>
    </location>
</feature>
<feature type="transmembrane region" description="Helical" evidence="3">
    <location>
        <begin position="359"/>
        <end position="384"/>
    </location>
</feature>
<dbReference type="SUPFAM" id="SSF103473">
    <property type="entry name" value="MFS general substrate transporter"/>
    <property type="match status" value="1"/>
</dbReference>
<feature type="transmembrane region" description="Helical" evidence="3">
    <location>
        <begin position="332"/>
        <end position="353"/>
    </location>
</feature>
<dbReference type="EMBL" id="CVMT01000005">
    <property type="protein sequence ID" value="CRG89079.1"/>
    <property type="molecule type" value="Genomic_DNA"/>
</dbReference>
<dbReference type="PROSITE" id="PS50850">
    <property type="entry name" value="MFS"/>
    <property type="match status" value="1"/>
</dbReference>
<accession>A0A0U1M0M8</accession>
<dbReference type="OrthoDB" id="6499973at2759"/>
<comment type="subcellular location">
    <subcellularLocation>
        <location evidence="1">Membrane</location>
        <topology evidence="1">Multi-pass membrane protein</topology>
    </subcellularLocation>
</comment>
<keyword evidence="3" id="KW-0812">Transmembrane</keyword>
<feature type="transmembrane region" description="Helical" evidence="3">
    <location>
        <begin position="428"/>
        <end position="449"/>
    </location>
</feature>
<dbReference type="InterPro" id="IPR011701">
    <property type="entry name" value="MFS"/>
</dbReference>
<evidence type="ECO:0000256" key="1">
    <source>
        <dbReference type="ARBA" id="ARBA00004141"/>
    </source>
</evidence>
<feature type="transmembrane region" description="Helical" evidence="3">
    <location>
        <begin position="148"/>
        <end position="174"/>
    </location>
</feature>
<feature type="transmembrane region" description="Helical" evidence="3">
    <location>
        <begin position="183"/>
        <end position="203"/>
    </location>
</feature>
<dbReference type="InterPro" id="IPR036259">
    <property type="entry name" value="MFS_trans_sf"/>
</dbReference>
<feature type="transmembrane region" description="Helical" evidence="3">
    <location>
        <begin position="126"/>
        <end position="142"/>
    </location>
</feature>
<evidence type="ECO:0000256" key="2">
    <source>
        <dbReference type="ARBA" id="ARBA00006727"/>
    </source>
</evidence>
<dbReference type="Pfam" id="PF07690">
    <property type="entry name" value="MFS_1"/>
    <property type="match status" value="1"/>
</dbReference>
<evidence type="ECO:0000313" key="6">
    <source>
        <dbReference type="Proteomes" id="UP000054383"/>
    </source>
</evidence>
<organism evidence="5 6">
    <name type="scientific">Talaromyces islandicus</name>
    <name type="common">Penicillium islandicum</name>
    <dbReference type="NCBI Taxonomy" id="28573"/>
    <lineage>
        <taxon>Eukaryota</taxon>
        <taxon>Fungi</taxon>
        <taxon>Dikarya</taxon>
        <taxon>Ascomycota</taxon>
        <taxon>Pezizomycotina</taxon>
        <taxon>Eurotiomycetes</taxon>
        <taxon>Eurotiomycetidae</taxon>
        <taxon>Eurotiales</taxon>
        <taxon>Trichocomaceae</taxon>
        <taxon>Talaromyces</taxon>
        <taxon>Talaromyces sect. Islandici</taxon>
    </lineage>
</organism>
<feature type="transmembrane region" description="Helical" evidence="3">
    <location>
        <begin position="305"/>
        <end position="325"/>
    </location>
</feature>
<feature type="transmembrane region" description="Helical" evidence="3">
    <location>
        <begin position="396"/>
        <end position="416"/>
    </location>
</feature>
<dbReference type="Gene3D" id="1.20.1250.20">
    <property type="entry name" value="MFS general substrate transporter like domains"/>
    <property type="match status" value="1"/>
</dbReference>
<evidence type="ECO:0000313" key="5">
    <source>
        <dbReference type="EMBL" id="CRG89079.1"/>
    </source>
</evidence>
<evidence type="ECO:0000256" key="3">
    <source>
        <dbReference type="SAM" id="Phobius"/>
    </source>
</evidence>
<proteinExistence type="inferred from homology"/>
<protein>
    <submittedName>
        <fullName evidence="5">Putative transporter MCH4</fullName>
    </submittedName>
</protein>
<dbReference type="GO" id="GO:0016020">
    <property type="term" value="C:membrane"/>
    <property type="evidence" value="ECO:0007669"/>
    <property type="project" value="UniProtKB-SubCell"/>
</dbReference>
<feature type="transmembrane region" description="Helical" evidence="3">
    <location>
        <begin position="97"/>
        <end position="119"/>
    </location>
</feature>
<keyword evidence="3" id="KW-1133">Transmembrane helix</keyword>
<dbReference type="Proteomes" id="UP000054383">
    <property type="component" value="Unassembled WGS sequence"/>
</dbReference>
<sequence length="460" mass="50221">MQSTIELQDTNVARLRVAPNDQHDDGYPQIAEDPIFADDDTNTHVAWTYPDGGRQAWSCVMGSFLLMFPSFGFEVALGTVQDYIASHQLSKYTLSDVGWVSAILVFLTLFLGVQVGPLFDRYGPRYLLILGTSGSFLSYILLAQCTEYWHFMLCLSILGGVSSAIVTTVAIAVLSHWFHRRRALASGICMGGSSAGGAIIPLLLRYTFSNYGWEWSMRIIAFISAACYLAGTMLVRGRLPMVRSTATPKAVVDIRAFASARLSFLALAVFSFEFIIFGCAALLPTYIRYSSTGSSGSQLPADMKFYVLTVLNSTSFLGRTIPGFLADKVGCFNVLILLVLTTLVTMAAIWVPVGSHSSASVLYVIVALFGFGSGGWVSLAPVCAGQMCRTDEYGRFYGTIYMIAAFGVLLTVPIGGELLQYTTPQALIGFYAGILVLGLIGVMTSRWAILEWKWQWKVKV</sequence>
<dbReference type="PANTHER" id="PTHR11360:SF230">
    <property type="entry name" value="MONOCARBOXYLATE TRANSPORTER, PUTATIVE (AFU_ORTHOLOGUE AFUA_2G12790)-RELATED"/>
    <property type="match status" value="1"/>
</dbReference>
<dbReference type="AlphaFoldDB" id="A0A0U1M0M8"/>
<feature type="transmembrane region" description="Helical" evidence="3">
    <location>
        <begin position="264"/>
        <end position="285"/>
    </location>
</feature>
<comment type="similarity">
    <text evidence="2">Belongs to the major facilitator superfamily. Monocarboxylate porter (TC 2.A.1.13) family.</text>
</comment>
<reference evidence="5 6" key="1">
    <citation type="submission" date="2015-04" db="EMBL/GenBank/DDBJ databases">
        <authorList>
            <person name="Syromyatnikov M.Y."/>
            <person name="Popov V.N."/>
        </authorList>
    </citation>
    <scope>NUCLEOTIDE SEQUENCE [LARGE SCALE GENOMIC DNA]</scope>
    <source>
        <strain evidence="5">WF-38-12</strain>
    </source>
</reference>
<keyword evidence="6" id="KW-1185">Reference proteome</keyword>
<name>A0A0U1M0M8_TALIS</name>
<dbReference type="PANTHER" id="PTHR11360">
    <property type="entry name" value="MONOCARBOXYLATE TRANSPORTER"/>
    <property type="match status" value="1"/>
</dbReference>
<keyword evidence="3" id="KW-0472">Membrane</keyword>
<dbReference type="InterPro" id="IPR050327">
    <property type="entry name" value="Proton-linked_MCT"/>
</dbReference>
<dbReference type="GO" id="GO:0022857">
    <property type="term" value="F:transmembrane transporter activity"/>
    <property type="evidence" value="ECO:0007669"/>
    <property type="project" value="InterPro"/>
</dbReference>
<dbReference type="OMA" id="GSWMALT"/>
<feature type="transmembrane region" description="Helical" evidence="3">
    <location>
        <begin position="56"/>
        <end position="77"/>
    </location>
</feature>
<feature type="transmembrane region" description="Helical" evidence="3">
    <location>
        <begin position="215"/>
        <end position="235"/>
    </location>
</feature>